<evidence type="ECO:0000313" key="5">
    <source>
        <dbReference type="EMBL" id="EAR53022.1"/>
    </source>
</evidence>
<dbReference type="OrthoDB" id="9788272at2"/>
<dbReference type="SUPFAM" id="SSF53448">
    <property type="entry name" value="Nucleotide-diphospho-sugar transferases"/>
    <property type="match status" value="1"/>
</dbReference>
<dbReference type="EMBL" id="AAOT01000001">
    <property type="protein sequence ID" value="EAR53022.1"/>
    <property type="molecule type" value="Genomic_DNA"/>
</dbReference>
<gene>
    <name evidence="5" type="ORF">OG2516_11181</name>
</gene>
<evidence type="ECO:0000256" key="2">
    <source>
        <dbReference type="ARBA" id="ARBA00022695"/>
    </source>
</evidence>
<dbReference type="AlphaFoldDB" id="Q2CJW7"/>
<dbReference type="Pfam" id="PF12804">
    <property type="entry name" value="NTP_transf_3"/>
    <property type="match status" value="1"/>
</dbReference>
<dbReference type="Proteomes" id="UP000003635">
    <property type="component" value="Unassembled WGS sequence"/>
</dbReference>
<dbReference type="RefSeq" id="WP_007255756.1">
    <property type="nucleotide sequence ID" value="NZ_CH724107.1"/>
</dbReference>
<dbReference type="CDD" id="cd06422">
    <property type="entry name" value="NTP_transferase_like_1"/>
    <property type="match status" value="1"/>
</dbReference>
<dbReference type="PANTHER" id="PTHR43584:SF8">
    <property type="entry name" value="N-ACETYLMURAMATE ALPHA-1-PHOSPHATE URIDYLYLTRANSFERASE"/>
    <property type="match status" value="1"/>
</dbReference>
<dbReference type="HOGENOM" id="CLU_029499_2_1_5"/>
<reference evidence="5 6" key="1">
    <citation type="journal article" date="2010" name="J. Bacteriol.">
        <title>Genome sequences of Oceanicola granulosus HTCC2516(T) and Oceanicola batsensis HTCC2597(TDelta).</title>
        <authorList>
            <person name="Thrash J.C."/>
            <person name="Cho J.C."/>
            <person name="Vergin K.L."/>
            <person name="Giovannoni S.J."/>
        </authorList>
    </citation>
    <scope>NUCLEOTIDE SEQUENCE [LARGE SCALE GENOMIC DNA]</scope>
    <source>
        <strain evidence="6">ATCC BAA-861 / DSM 15982 / KCTC 12143 / HTCC2516</strain>
    </source>
</reference>
<organism evidence="5 6">
    <name type="scientific">Oceanicola granulosus (strain ATCC BAA-861 / DSM 15982 / KCTC 12143 / HTCC2516)</name>
    <dbReference type="NCBI Taxonomy" id="314256"/>
    <lineage>
        <taxon>Bacteria</taxon>
        <taxon>Pseudomonadati</taxon>
        <taxon>Pseudomonadota</taxon>
        <taxon>Alphaproteobacteria</taxon>
        <taxon>Rhodobacterales</taxon>
        <taxon>Roseobacteraceae</taxon>
        <taxon>Oceanicola</taxon>
    </lineage>
</organism>
<name>Q2CJW7_OCEGH</name>
<evidence type="ECO:0000259" key="4">
    <source>
        <dbReference type="Pfam" id="PF12804"/>
    </source>
</evidence>
<evidence type="ECO:0000313" key="6">
    <source>
        <dbReference type="Proteomes" id="UP000003635"/>
    </source>
</evidence>
<dbReference type="eggNOG" id="COG1208">
    <property type="taxonomic scope" value="Bacteria"/>
</dbReference>
<keyword evidence="1 5" id="KW-0808">Transferase</keyword>
<dbReference type="PANTHER" id="PTHR43584">
    <property type="entry name" value="NUCLEOTIDYL TRANSFERASE"/>
    <property type="match status" value="1"/>
</dbReference>
<comment type="caution">
    <text evidence="5">The sequence shown here is derived from an EMBL/GenBank/DDBJ whole genome shotgun (WGS) entry which is preliminary data.</text>
</comment>
<protein>
    <submittedName>
        <fullName evidence="5">Nucleotidyltransferase family protein</fullName>
    </submittedName>
</protein>
<dbReference type="STRING" id="314256.OG2516_11181"/>
<evidence type="ECO:0000256" key="3">
    <source>
        <dbReference type="ARBA" id="ARBA00022842"/>
    </source>
</evidence>
<keyword evidence="2" id="KW-0548">Nucleotidyltransferase</keyword>
<dbReference type="InterPro" id="IPR025877">
    <property type="entry name" value="MobA-like_NTP_Trfase"/>
</dbReference>
<keyword evidence="6" id="KW-1185">Reference proteome</keyword>
<dbReference type="Gene3D" id="3.90.550.10">
    <property type="entry name" value="Spore Coat Polysaccharide Biosynthesis Protein SpsA, Chain A"/>
    <property type="match status" value="1"/>
</dbReference>
<evidence type="ECO:0000256" key="1">
    <source>
        <dbReference type="ARBA" id="ARBA00022679"/>
    </source>
</evidence>
<dbReference type="InterPro" id="IPR050065">
    <property type="entry name" value="GlmU-like"/>
</dbReference>
<sequence length="223" mass="24046">MLNAGLFFAAGLGTRMAPLTDNRPKPLIEVGGTTLLDHALDLGDAAGIAPQVVNIHYLPDMIATHVAHRPVRLSDERDALLETGGGLRKARPLLGPGPVFTMNTDAVWDGPNPFDMLRAGWDGGRMEALLLCVPLERALGHPGRGDFTFAADGRIDYGPGPIYTGAQIIDPAVLDEIDDDAFSMRLAWDRLIARGTCYGLTYAGRWCDVGRPECLDLAESLLR</sequence>
<feature type="domain" description="MobA-like NTP transferase" evidence="4">
    <location>
        <begin position="6"/>
        <end position="119"/>
    </location>
</feature>
<proteinExistence type="predicted"/>
<dbReference type="InterPro" id="IPR029044">
    <property type="entry name" value="Nucleotide-diphossugar_trans"/>
</dbReference>
<accession>Q2CJW7</accession>
<dbReference type="GO" id="GO:0016779">
    <property type="term" value="F:nucleotidyltransferase activity"/>
    <property type="evidence" value="ECO:0007669"/>
    <property type="project" value="UniProtKB-KW"/>
</dbReference>
<keyword evidence="3" id="KW-0460">Magnesium</keyword>